<keyword evidence="11" id="KW-1185">Reference proteome</keyword>
<accession>A0A084JL84</accession>
<keyword evidence="5" id="KW-0029">Amino-acid transport</keyword>
<evidence type="ECO:0000256" key="7">
    <source>
        <dbReference type="ARBA" id="ARBA00023136"/>
    </source>
</evidence>
<dbReference type="OrthoDB" id="9807115at2"/>
<dbReference type="PANTHER" id="PTHR11795:SF450">
    <property type="entry name" value="ABC TRANSPORTER PERMEASE PROTEIN"/>
    <property type="match status" value="1"/>
</dbReference>
<evidence type="ECO:0000256" key="1">
    <source>
        <dbReference type="ARBA" id="ARBA00004651"/>
    </source>
</evidence>
<evidence type="ECO:0000256" key="9">
    <source>
        <dbReference type="SAM" id="Phobius"/>
    </source>
</evidence>
<evidence type="ECO:0000256" key="2">
    <source>
        <dbReference type="ARBA" id="ARBA00022448"/>
    </source>
</evidence>
<keyword evidence="3" id="KW-1003">Cell membrane</keyword>
<dbReference type="PANTHER" id="PTHR11795">
    <property type="entry name" value="BRANCHED-CHAIN AMINO ACID TRANSPORT SYSTEM PERMEASE PROTEIN LIVH"/>
    <property type="match status" value="1"/>
</dbReference>
<feature type="transmembrane region" description="Helical" evidence="9">
    <location>
        <begin position="142"/>
        <end position="160"/>
    </location>
</feature>
<dbReference type="Pfam" id="PF02653">
    <property type="entry name" value="BPD_transp_2"/>
    <property type="match status" value="1"/>
</dbReference>
<keyword evidence="2" id="KW-0813">Transport</keyword>
<keyword evidence="4 9" id="KW-0812">Transmembrane</keyword>
<dbReference type="AlphaFoldDB" id="A0A084JL84"/>
<dbReference type="EMBL" id="JPME01000015">
    <property type="protein sequence ID" value="KEZ89718.1"/>
    <property type="molecule type" value="Genomic_DNA"/>
</dbReference>
<comment type="similarity">
    <text evidence="8">Belongs to the binding-protein-dependent transport system permease family. LivHM subfamily.</text>
</comment>
<dbReference type="GO" id="GO:0006865">
    <property type="term" value="P:amino acid transport"/>
    <property type="evidence" value="ECO:0007669"/>
    <property type="project" value="UniProtKB-KW"/>
</dbReference>
<comment type="subcellular location">
    <subcellularLocation>
        <location evidence="1">Cell membrane</location>
        <topology evidence="1">Multi-pass membrane protein</topology>
    </subcellularLocation>
</comment>
<feature type="transmembrane region" description="Helical" evidence="9">
    <location>
        <begin position="191"/>
        <end position="213"/>
    </location>
</feature>
<dbReference type="STRING" id="29354.IO98_13635"/>
<dbReference type="GO" id="GO:0005886">
    <property type="term" value="C:plasma membrane"/>
    <property type="evidence" value="ECO:0007669"/>
    <property type="project" value="UniProtKB-SubCell"/>
</dbReference>
<feature type="transmembrane region" description="Helical" evidence="9">
    <location>
        <begin position="225"/>
        <end position="247"/>
    </location>
</feature>
<dbReference type="InterPro" id="IPR052157">
    <property type="entry name" value="BCAA_transport_permease"/>
</dbReference>
<gene>
    <name evidence="10" type="ORF">IO98_13635</name>
</gene>
<feature type="transmembrane region" description="Helical" evidence="9">
    <location>
        <begin position="253"/>
        <end position="276"/>
    </location>
</feature>
<dbReference type="Proteomes" id="UP000028525">
    <property type="component" value="Unassembled WGS sequence"/>
</dbReference>
<evidence type="ECO:0000313" key="10">
    <source>
        <dbReference type="EMBL" id="KEZ89718.1"/>
    </source>
</evidence>
<comment type="caution">
    <text evidence="10">The sequence shown here is derived from an EMBL/GenBank/DDBJ whole genome shotgun (WGS) entry which is preliminary data.</text>
</comment>
<keyword evidence="7 9" id="KW-0472">Membrane</keyword>
<proteinExistence type="inferred from homology"/>
<feature type="transmembrane region" description="Helical" evidence="9">
    <location>
        <begin position="12"/>
        <end position="36"/>
    </location>
</feature>
<sequence>MLNTVVQLSVNGIAMGMIYSLLAMGLILLIRAIGVLNFAQGDLLMLGAFATYHLGGPLNLPLVPMLIVSILFFVVFGALFMFSVYWPVRKSKWPTAAVVCTIGASMVIKEGAKLIWGGSPLGVDPIVKGYVQIGPTRLEYQYLIIIAVGAVMIWCIFQLFEKLYSGRLMQAAAQDPYAASLLGIPNIITTMVTYMIVMVIAGMAGYLVAPIFLVSVSLSTIQLRAFAGAIIGGFGNLKGAVIGSLLIGLVESFSILITSTYKDAIVFLVLIIFLIVRPQGIFGDRIADKA</sequence>
<dbReference type="GO" id="GO:0022857">
    <property type="term" value="F:transmembrane transporter activity"/>
    <property type="evidence" value="ECO:0007669"/>
    <property type="project" value="InterPro"/>
</dbReference>
<evidence type="ECO:0000256" key="5">
    <source>
        <dbReference type="ARBA" id="ARBA00022970"/>
    </source>
</evidence>
<dbReference type="RefSeq" id="WP_038281813.1">
    <property type="nucleotide sequence ID" value="NZ_JPME01000015.1"/>
</dbReference>
<reference evidence="10 11" key="1">
    <citation type="submission" date="2014-07" db="EMBL/GenBank/DDBJ databases">
        <title>Draft genome of Clostridium celerecrescens 152B isolated from sediments associated with methane hydrate from Krishna Godavari basin.</title>
        <authorList>
            <person name="Honkalas V.S."/>
            <person name="Dabir A.P."/>
            <person name="Arora P."/>
            <person name="Dhakephalkar P.K."/>
        </authorList>
    </citation>
    <scope>NUCLEOTIDE SEQUENCE [LARGE SCALE GENOMIC DNA]</scope>
    <source>
        <strain evidence="10 11">152B</strain>
    </source>
</reference>
<name>A0A084JL84_9FIRM</name>
<evidence type="ECO:0008006" key="12">
    <source>
        <dbReference type="Google" id="ProtNLM"/>
    </source>
</evidence>
<dbReference type="CDD" id="cd06582">
    <property type="entry name" value="TM_PBP1_LivH_like"/>
    <property type="match status" value="1"/>
</dbReference>
<dbReference type="InterPro" id="IPR001851">
    <property type="entry name" value="ABC_transp_permease"/>
</dbReference>
<evidence type="ECO:0000256" key="3">
    <source>
        <dbReference type="ARBA" id="ARBA00022475"/>
    </source>
</evidence>
<evidence type="ECO:0000256" key="8">
    <source>
        <dbReference type="ARBA" id="ARBA00037998"/>
    </source>
</evidence>
<keyword evidence="6 9" id="KW-1133">Transmembrane helix</keyword>
<evidence type="ECO:0000256" key="6">
    <source>
        <dbReference type="ARBA" id="ARBA00022989"/>
    </source>
</evidence>
<evidence type="ECO:0000256" key="4">
    <source>
        <dbReference type="ARBA" id="ARBA00022692"/>
    </source>
</evidence>
<organism evidence="10 11">
    <name type="scientific">Lacrimispora celerecrescens</name>
    <dbReference type="NCBI Taxonomy" id="29354"/>
    <lineage>
        <taxon>Bacteria</taxon>
        <taxon>Bacillati</taxon>
        <taxon>Bacillota</taxon>
        <taxon>Clostridia</taxon>
        <taxon>Lachnospirales</taxon>
        <taxon>Lachnospiraceae</taxon>
        <taxon>Lacrimispora</taxon>
    </lineage>
</organism>
<protein>
    <recommendedName>
        <fullName evidence="12">ABC transporter permease</fullName>
    </recommendedName>
</protein>
<feature type="transmembrane region" description="Helical" evidence="9">
    <location>
        <begin position="66"/>
        <end position="86"/>
    </location>
</feature>
<evidence type="ECO:0000313" key="11">
    <source>
        <dbReference type="Proteomes" id="UP000028525"/>
    </source>
</evidence>